<dbReference type="RefSeq" id="WP_304995511.1">
    <property type="nucleotide sequence ID" value="NZ_CP101717.1"/>
</dbReference>
<dbReference type="CDD" id="cd06503">
    <property type="entry name" value="ATP-synt_Fo_b"/>
    <property type="match status" value="1"/>
</dbReference>
<dbReference type="InterPro" id="IPR005864">
    <property type="entry name" value="ATP_synth_F0_bsu_bac"/>
</dbReference>
<keyword evidence="2 16" id="KW-0813">Transport</keyword>
<dbReference type="NCBIfam" id="NF004413">
    <property type="entry name" value="PRK05759.1-4"/>
    <property type="match status" value="1"/>
</dbReference>
<comment type="subunit">
    <text evidence="16">F-type ATPases have 2 components, F(1) - the catalytic core - and F(0) - the membrane proton channel. F(1) has five subunits: alpha(3), beta(3), gamma(1), delta(1), epsilon(1). F(0) has three main subunits: a(1), b(2) and c(10-14). The alpha and beta chains form an alternating ring which encloses part of the gamma chain. F(1) is attached to F(0) by a central stalk formed by the gamma and epsilon chains, while a peripheral stalk is formed by the delta and b chains.</text>
</comment>
<dbReference type="GO" id="GO:0046933">
    <property type="term" value="F:proton-transporting ATP synthase activity, rotational mechanism"/>
    <property type="evidence" value="ECO:0007669"/>
    <property type="project" value="UniProtKB-UniRule"/>
</dbReference>
<evidence type="ECO:0000256" key="17">
    <source>
        <dbReference type="RuleBase" id="RU003848"/>
    </source>
</evidence>
<dbReference type="SUPFAM" id="SSF81573">
    <property type="entry name" value="F1F0 ATP synthase subunit B, membrane domain"/>
    <property type="match status" value="1"/>
</dbReference>
<keyword evidence="5 16" id="KW-0138">CF(0)</keyword>
<dbReference type="InterPro" id="IPR050059">
    <property type="entry name" value="ATP_synthase_B_chain"/>
</dbReference>
<evidence type="ECO:0000256" key="15">
    <source>
        <dbReference type="ARBA" id="ARBA00037847"/>
    </source>
</evidence>
<comment type="subcellular location">
    <subcellularLocation>
        <location evidence="16">Cell membrane</location>
        <topology evidence="16">Single-pass membrane protein</topology>
    </subcellularLocation>
    <subcellularLocation>
        <location evidence="15">Endomembrane system</location>
        <topology evidence="15">Single-pass membrane protein</topology>
    </subcellularLocation>
</comment>
<keyword evidence="4" id="KW-0997">Cell inner membrane</keyword>
<evidence type="ECO:0000256" key="4">
    <source>
        <dbReference type="ARBA" id="ARBA00022519"/>
    </source>
</evidence>
<reference evidence="19" key="1">
    <citation type="submission" date="2022-07" db="EMBL/GenBank/DDBJ databases">
        <title>Complete genome sequence of Salinispirillum sp. LH10-3-1 capable of multiple carbohydrate inversion isolated from a soda lake.</title>
        <authorList>
            <person name="Liu J."/>
            <person name="Zhai Y."/>
            <person name="Zhang H."/>
            <person name="Yang H."/>
            <person name="Qu J."/>
            <person name="Li J."/>
        </authorList>
    </citation>
    <scope>NUCLEOTIDE SEQUENCE</scope>
    <source>
        <strain evidence="19">LH 10-3-1</strain>
    </source>
</reference>
<dbReference type="HAMAP" id="MF_01398">
    <property type="entry name" value="ATP_synth_b_bprime"/>
    <property type="match status" value="1"/>
</dbReference>
<dbReference type="NCBIfam" id="NF004411">
    <property type="entry name" value="PRK05759.1-2"/>
    <property type="match status" value="1"/>
</dbReference>
<keyword evidence="6 16" id="KW-0812">Transmembrane</keyword>
<dbReference type="GO" id="GO:0046961">
    <property type="term" value="F:proton-transporting ATPase activity, rotational mechanism"/>
    <property type="evidence" value="ECO:0007669"/>
    <property type="project" value="TreeGrafter"/>
</dbReference>
<evidence type="ECO:0000256" key="3">
    <source>
        <dbReference type="ARBA" id="ARBA00022475"/>
    </source>
</evidence>
<keyword evidence="8 16" id="KW-1133">Transmembrane helix</keyword>
<evidence type="ECO:0000256" key="18">
    <source>
        <dbReference type="SAM" id="Coils"/>
    </source>
</evidence>
<name>A0AB38YG68_9GAMM</name>
<comment type="function">
    <text evidence="12 16">F(1)F(0) ATP synthase produces ATP from ADP in the presence of a proton or sodium gradient. F-type ATPases consist of two structural domains, F(1) containing the extramembraneous catalytic core and F(0) containing the membrane proton channel, linked together by a central stalk and a peripheral stalk. During catalysis, ATP synthesis in the catalytic domain of F(1) is coupled via a rotary mechanism of the central stalk subunits to proton translocation.</text>
</comment>
<comment type="function">
    <text evidence="13">Component of the F(0) channel, it forms part of the peripheral stalk, linking F(1) to F(0). The b'-subunit is a diverged and duplicated form of b found in plants and photosynthetic bacteria.</text>
</comment>
<evidence type="ECO:0000256" key="12">
    <source>
        <dbReference type="ARBA" id="ARBA00025198"/>
    </source>
</evidence>
<evidence type="ECO:0000256" key="14">
    <source>
        <dbReference type="ARBA" id="ARBA00026054"/>
    </source>
</evidence>
<keyword evidence="9 16" id="KW-0406">Ion transport</keyword>
<dbReference type="Pfam" id="PF00430">
    <property type="entry name" value="ATP-synt_B"/>
    <property type="match status" value="1"/>
</dbReference>
<dbReference type="GO" id="GO:0045259">
    <property type="term" value="C:proton-transporting ATP synthase complex"/>
    <property type="evidence" value="ECO:0007669"/>
    <property type="project" value="UniProtKB-KW"/>
</dbReference>
<dbReference type="Gene3D" id="6.10.250.1580">
    <property type="match status" value="1"/>
</dbReference>
<dbReference type="PANTHER" id="PTHR33445">
    <property type="entry name" value="ATP SYNTHASE SUBUNIT B', CHLOROPLASTIC"/>
    <property type="match status" value="1"/>
</dbReference>
<dbReference type="PANTHER" id="PTHR33445:SF1">
    <property type="entry name" value="ATP SYNTHASE SUBUNIT B"/>
    <property type="match status" value="1"/>
</dbReference>
<evidence type="ECO:0000256" key="1">
    <source>
        <dbReference type="ARBA" id="ARBA00005513"/>
    </source>
</evidence>
<evidence type="ECO:0000256" key="13">
    <source>
        <dbReference type="ARBA" id="ARBA00025614"/>
    </source>
</evidence>
<evidence type="ECO:0000256" key="2">
    <source>
        <dbReference type="ARBA" id="ARBA00022448"/>
    </source>
</evidence>
<dbReference type="NCBIfam" id="TIGR01144">
    <property type="entry name" value="ATP_synt_b"/>
    <property type="match status" value="1"/>
</dbReference>
<comment type="similarity">
    <text evidence="1 16 17">Belongs to the ATPase B chain family.</text>
</comment>
<evidence type="ECO:0000256" key="5">
    <source>
        <dbReference type="ARBA" id="ARBA00022547"/>
    </source>
</evidence>
<gene>
    <name evidence="16" type="primary">atpF</name>
    <name evidence="19" type="ORF">NFC81_00180</name>
</gene>
<sequence length="156" mass="17255">MNFNYTLVGQIITFGLFVWFCAKFVWPPLVAAIEERQKKIADGLNAADRASKDLELAQDSAKAKLREAKEQAAAIIEQANRRAAQLVDEAKAEARAEGERLIVAAREDIKHEQNLAKEELRAKVAVLAMLGAEKVLDASIDEKVHSDMLEKLAAEL</sequence>
<dbReference type="GO" id="GO:0005886">
    <property type="term" value="C:plasma membrane"/>
    <property type="evidence" value="ECO:0007669"/>
    <property type="project" value="UniProtKB-SubCell"/>
</dbReference>
<evidence type="ECO:0000256" key="10">
    <source>
        <dbReference type="ARBA" id="ARBA00023136"/>
    </source>
</evidence>
<evidence type="ECO:0000256" key="9">
    <source>
        <dbReference type="ARBA" id="ARBA00023065"/>
    </source>
</evidence>
<dbReference type="EMBL" id="CP101717">
    <property type="protein sequence ID" value="WLD58225.1"/>
    <property type="molecule type" value="Genomic_DNA"/>
</dbReference>
<proteinExistence type="inferred from homology"/>
<evidence type="ECO:0000256" key="6">
    <source>
        <dbReference type="ARBA" id="ARBA00022692"/>
    </source>
</evidence>
<keyword evidence="11 16" id="KW-0066">ATP synthesis</keyword>
<dbReference type="GO" id="GO:0012505">
    <property type="term" value="C:endomembrane system"/>
    <property type="evidence" value="ECO:0007669"/>
    <property type="project" value="UniProtKB-SubCell"/>
</dbReference>
<evidence type="ECO:0000256" key="11">
    <source>
        <dbReference type="ARBA" id="ARBA00023310"/>
    </source>
</evidence>
<keyword evidence="3 16" id="KW-1003">Cell membrane</keyword>
<evidence type="ECO:0000256" key="8">
    <source>
        <dbReference type="ARBA" id="ARBA00022989"/>
    </source>
</evidence>
<accession>A0AB38YG68</accession>
<protein>
    <recommendedName>
        <fullName evidence="16">ATP synthase subunit b</fullName>
    </recommendedName>
    <alternativeName>
        <fullName evidence="16">ATP synthase F(0) sector subunit b</fullName>
    </alternativeName>
    <alternativeName>
        <fullName evidence="16">ATPase subunit I</fullName>
    </alternativeName>
    <alternativeName>
        <fullName evidence="16">F-type ATPase subunit b</fullName>
        <shortName evidence="16">F-ATPase subunit b</shortName>
    </alternativeName>
</protein>
<dbReference type="AlphaFoldDB" id="A0AB38YG68"/>
<dbReference type="InterPro" id="IPR002146">
    <property type="entry name" value="ATP_synth_b/b'su_bac/chlpt"/>
</dbReference>
<feature type="transmembrane region" description="Helical" evidence="16">
    <location>
        <begin position="6"/>
        <end position="26"/>
    </location>
</feature>
<keyword evidence="18" id="KW-0175">Coiled coil</keyword>
<evidence type="ECO:0000256" key="7">
    <source>
        <dbReference type="ARBA" id="ARBA00022781"/>
    </source>
</evidence>
<dbReference type="InterPro" id="IPR028987">
    <property type="entry name" value="ATP_synth_B-like_membr_sf"/>
</dbReference>
<dbReference type="FunFam" id="1.20.5.620:FF:000001">
    <property type="entry name" value="ATP synthase subunit b"/>
    <property type="match status" value="1"/>
</dbReference>
<organism evidence="19">
    <name type="scientific">Salinispirillum sp. LH 10-3-1</name>
    <dbReference type="NCBI Taxonomy" id="2952525"/>
    <lineage>
        <taxon>Bacteria</taxon>
        <taxon>Pseudomonadati</taxon>
        <taxon>Pseudomonadota</taxon>
        <taxon>Gammaproteobacteria</taxon>
        <taxon>Oceanospirillales</taxon>
        <taxon>Saccharospirillaceae</taxon>
        <taxon>Salinispirillum</taxon>
    </lineage>
</organism>
<keyword evidence="10 16" id="KW-0472">Membrane</keyword>
<keyword evidence="7 16" id="KW-0375">Hydrogen ion transport</keyword>
<feature type="coiled-coil region" evidence="18">
    <location>
        <begin position="51"/>
        <end position="96"/>
    </location>
</feature>
<evidence type="ECO:0000256" key="16">
    <source>
        <dbReference type="HAMAP-Rule" id="MF_01398"/>
    </source>
</evidence>
<evidence type="ECO:0000313" key="19">
    <source>
        <dbReference type="EMBL" id="WLD58225.1"/>
    </source>
</evidence>
<comment type="subunit">
    <text evidence="14">F-type ATPases have 2 components, F(1) - the catalytic core - and F(0) - the membrane proton channel. F(1) has five subunits: alpha(3), beta(3), gamma(1), delta(1), epsilon(1). F(0) has four main subunits: a(1), b(2) and c(10-14). The alpha and beta chains form an alternating ring which encloses part of the gamma chain. F(1) is attached to F(0) by a central stalk formed by the gamma and epsilon chains, while a peripheral stalk is formed by the delta and b chains.</text>
</comment>